<dbReference type="GO" id="GO:0006888">
    <property type="term" value="P:endoplasmic reticulum to Golgi vesicle-mediated transport"/>
    <property type="evidence" value="ECO:0007669"/>
    <property type="project" value="InterPro"/>
</dbReference>
<feature type="transmembrane region" description="Helical" evidence="6">
    <location>
        <begin position="110"/>
        <end position="128"/>
    </location>
</feature>
<dbReference type="STRING" id="6198.A0A074ZUT5"/>
<gene>
    <name evidence="8" type="ORF">T265_02519</name>
</gene>
<comment type="subcellular location">
    <subcellularLocation>
        <location evidence="6">Golgi apparatus membrane</location>
        <topology evidence="6">Multi-pass membrane protein</topology>
    </subcellularLocation>
    <subcellularLocation>
        <location evidence="1">Membrane</location>
        <topology evidence="1">Multi-pass membrane protein</topology>
    </subcellularLocation>
</comment>
<dbReference type="PANTHER" id="PTHR21236:SF2">
    <property type="entry name" value="PROTEIN YIPF"/>
    <property type="match status" value="1"/>
</dbReference>
<evidence type="ECO:0000256" key="6">
    <source>
        <dbReference type="RuleBase" id="RU361264"/>
    </source>
</evidence>
<dbReference type="OrthoDB" id="440385at2759"/>
<comment type="similarity">
    <text evidence="2 6">Belongs to the YIP1 family.</text>
</comment>
<dbReference type="PANTHER" id="PTHR21236">
    <property type="entry name" value="GOLGI MEMBRANE PROTEIN YIP1"/>
    <property type="match status" value="1"/>
</dbReference>
<evidence type="ECO:0000259" key="7">
    <source>
        <dbReference type="Pfam" id="PF04893"/>
    </source>
</evidence>
<evidence type="ECO:0000313" key="9">
    <source>
        <dbReference type="Proteomes" id="UP000054324"/>
    </source>
</evidence>
<keyword evidence="3 6" id="KW-0812">Transmembrane</keyword>
<dbReference type="GO" id="GO:0000139">
    <property type="term" value="C:Golgi membrane"/>
    <property type="evidence" value="ECO:0007669"/>
    <property type="project" value="UniProtKB-SubCell"/>
</dbReference>
<keyword evidence="9" id="KW-1185">Reference proteome</keyword>
<name>A0A074ZUT5_OPIVI</name>
<evidence type="ECO:0000256" key="3">
    <source>
        <dbReference type="ARBA" id="ARBA00022692"/>
    </source>
</evidence>
<evidence type="ECO:0000256" key="5">
    <source>
        <dbReference type="ARBA" id="ARBA00023136"/>
    </source>
</evidence>
<sequence>MDYGQYPPVPPSSEHFQPNYFSPGDMQFSQFSYTSAPGAASSQDYPTAFPGDYFTPGPANKHVEDVEDYENEPPLLEELGINFSHITGKTFAVLAPYKESSQEVLEDADLAGPLVFCLIFGCTLLLAGKVHFNYIYGLGVFGCLGIYLLLTMMTPNGVTPTRVASTLGYCLLPMCLLSSLGILMSLTNLLGIVATVAVVLWCAISASKLFVRALDMQHQRILIAYPCALVYSVFALLRVNLEPFSGVTYPKPTGYSIGGWEVKTSHLP</sequence>
<accession>A0A074ZUT5</accession>
<dbReference type="AlphaFoldDB" id="A0A074ZUT5"/>
<dbReference type="Pfam" id="PF04893">
    <property type="entry name" value="Yip1"/>
    <property type="match status" value="1"/>
</dbReference>
<feature type="transmembrane region" description="Helical" evidence="6">
    <location>
        <begin position="134"/>
        <end position="151"/>
    </location>
</feature>
<evidence type="ECO:0000256" key="1">
    <source>
        <dbReference type="ARBA" id="ARBA00004141"/>
    </source>
</evidence>
<evidence type="ECO:0000256" key="4">
    <source>
        <dbReference type="ARBA" id="ARBA00022989"/>
    </source>
</evidence>
<keyword evidence="4 6" id="KW-1133">Transmembrane helix</keyword>
<dbReference type="KEGG" id="ovi:T265_02519"/>
<dbReference type="GO" id="GO:0005802">
    <property type="term" value="C:trans-Golgi network"/>
    <property type="evidence" value="ECO:0007669"/>
    <property type="project" value="TreeGrafter"/>
</dbReference>
<dbReference type="RefSeq" id="XP_009165046.1">
    <property type="nucleotide sequence ID" value="XM_009166782.1"/>
</dbReference>
<dbReference type="Proteomes" id="UP000054324">
    <property type="component" value="Unassembled WGS sequence"/>
</dbReference>
<dbReference type="InterPro" id="IPR045231">
    <property type="entry name" value="Yip1/4-like"/>
</dbReference>
<dbReference type="InterPro" id="IPR006977">
    <property type="entry name" value="Yip1_dom"/>
</dbReference>
<reference evidence="8 9" key="1">
    <citation type="submission" date="2013-11" db="EMBL/GenBank/DDBJ databases">
        <title>Opisthorchis viverrini - life in the bile duct.</title>
        <authorList>
            <person name="Young N.D."/>
            <person name="Nagarajan N."/>
            <person name="Lin S.J."/>
            <person name="Korhonen P.K."/>
            <person name="Jex A.R."/>
            <person name="Hall R.S."/>
            <person name="Safavi-Hemami H."/>
            <person name="Kaewkong W."/>
            <person name="Bertrand D."/>
            <person name="Gao S."/>
            <person name="Seet Q."/>
            <person name="Wongkham S."/>
            <person name="Teh B.T."/>
            <person name="Wongkham C."/>
            <person name="Intapan P.M."/>
            <person name="Maleewong W."/>
            <person name="Yang X."/>
            <person name="Hu M."/>
            <person name="Wang Z."/>
            <person name="Hofmann A."/>
            <person name="Sternberg P.W."/>
            <person name="Tan P."/>
            <person name="Wang J."/>
            <person name="Gasser R.B."/>
        </authorList>
    </citation>
    <scope>NUCLEOTIDE SEQUENCE [LARGE SCALE GENOMIC DNA]</scope>
</reference>
<dbReference type="EMBL" id="KL596649">
    <property type="protein sequence ID" value="KER31193.1"/>
    <property type="molecule type" value="Genomic_DNA"/>
</dbReference>
<feature type="transmembrane region" description="Helical" evidence="6">
    <location>
        <begin position="163"/>
        <end position="183"/>
    </location>
</feature>
<feature type="transmembrane region" description="Helical" evidence="6">
    <location>
        <begin position="189"/>
        <end position="210"/>
    </location>
</feature>
<evidence type="ECO:0000256" key="2">
    <source>
        <dbReference type="ARBA" id="ARBA00010596"/>
    </source>
</evidence>
<dbReference type="CTD" id="20316707"/>
<feature type="domain" description="Yip1" evidence="7">
    <location>
        <begin position="98"/>
        <end position="236"/>
    </location>
</feature>
<proteinExistence type="inferred from homology"/>
<feature type="transmembrane region" description="Helical" evidence="6">
    <location>
        <begin position="222"/>
        <end position="241"/>
    </location>
</feature>
<organism evidence="8 9">
    <name type="scientific">Opisthorchis viverrini</name>
    <name type="common">Southeast Asian liver fluke</name>
    <dbReference type="NCBI Taxonomy" id="6198"/>
    <lineage>
        <taxon>Eukaryota</taxon>
        <taxon>Metazoa</taxon>
        <taxon>Spiralia</taxon>
        <taxon>Lophotrochozoa</taxon>
        <taxon>Platyhelminthes</taxon>
        <taxon>Trematoda</taxon>
        <taxon>Digenea</taxon>
        <taxon>Opisthorchiida</taxon>
        <taxon>Opisthorchiata</taxon>
        <taxon>Opisthorchiidae</taxon>
        <taxon>Opisthorchis</taxon>
    </lineage>
</organism>
<keyword evidence="5 6" id="KW-0472">Membrane</keyword>
<dbReference type="GO" id="GO:0048280">
    <property type="term" value="P:vesicle fusion with Golgi apparatus"/>
    <property type="evidence" value="ECO:0007669"/>
    <property type="project" value="TreeGrafter"/>
</dbReference>
<protein>
    <recommendedName>
        <fullName evidence="6">Protein YIPF</fullName>
    </recommendedName>
</protein>
<evidence type="ECO:0000313" key="8">
    <source>
        <dbReference type="EMBL" id="KER31193.1"/>
    </source>
</evidence>
<dbReference type="GeneID" id="20316707"/>